<comment type="caution">
    <text evidence="1">The sequence shown here is derived from an EMBL/GenBank/DDBJ whole genome shotgun (WGS) entry which is preliminary data.</text>
</comment>
<gene>
    <name evidence="1" type="ORF">BKA15_006576</name>
</gene>
<evidence type="ECO:0000313" key="2">
    <source>
        <dbReference type="Proteomes" id="UP000569914"/>
    </source>
</evidence>
<dbReference type="AlphaFoldDB" id="A0A7Y9IEH2"/>
<dbReference type="Proteomes" id="UP000569914">
    <property type="component" value="Unassembled WGS sequence"/>
</dbReference>
<evidence type="ECO:0000313" key="1">
    <source>
        <dbReference type="EMBL" id="NYE75247.1"/>
    </source>
</evidence>
<keyword evidence="2" id="KW-1185">Reference proteome</keyword>
<name>A0A7Y9IEH2_9ACTN</name>
<reference evidence="1 2" key="1">
    <citation type="submission" date="2020-07" db="EMBL/GenBank/DDBJ databases">
        <title>Sequencing the genomes of 1000 actinobacteria strains.</title>
        <authorList>
            <person name="Klenk H.-P."/>
        </authorList>
    </citation>
    <scope>NUCLEOTIDE SEQUENCE [LARGE SCALE GENOMIC DNA]</scope>
    <source>
        <strain evidence="1 2">DSM 22083</strain>
    </source>
</reference>
<dbReference type="EMBL" id="JACCBU010000001">
    <property type="protein sequence ID" value="NYE75247.1"/>
    <property type="molecule type" value="Genomic_DNA"/>
</dbReference>
<organism evidence="1 2">
    <name type="scientific">Microlunatus parietis</name>
    <dbReference type="NCBI Taxonomy" id="682979"/>
    <lineage>
        <taxon>Bacteria</taxon>
        <taxon>Bacillati</taxon>
        <taxon>Actinomycetota</taxon>
        <taxon>Actinomycetes</taxon>
        <taxon>Propionibacteriales</taxon>
        <taxon>Propionibacteriaceae</taxon>
        <taxon>Microlunatus</taxon>
    </lineage>
</organism>
<proteinExistence type="predicted"/>
<dbReference type="RefSeq" id="WP_179757784.1">
    <property type="nucleotide sequence ID" value="NZ_JACCBU010000001.1"/>
</dbReference>
<sequence length="86" mass="8872">MSDLEQLKQALYEVASSARQTAGGLGDFKQNFSQHSARIESLISGTSTGADRQLVELLDGANKAIEAAAQALDAAASGATGYADQI</sequence>
<accession>A0A7Y9IEH2</accession>
<protein>
    <submittedName>
        <fullName evidence="1">Putative phage infection (PIP) family protein YhgE</fullName>
    </submittedName>
</protein>